<dbReference type="InterPro" id="IPR010998">
    <property type="entry name" value="Integrase_recombinase_N"/>
</dbReference>
<dbReference type="PANTHER" id="PTHR30349:SF41">
    <property type="entry name" value="INTEGRASE_RECOMBINASE PROTEIN MJ0367-RELATED"/>
    <property type="match status" value="1"/>
</dbReference>
<dbReference type="SUPFAM" id="SSF56349">
    <property type="entry name" value="DNA breaking-rejoining enzymes"/>
    <property type="match status" value="1"/>
</dbReference>
<dbReference type="InterPro" id="IPR013762">
    <property type="entry name" value="Integrase-like_cat_sf"/>
</dbReference>
<keyword evidence="3" id="KW-0238">DNA-binding</keyword>
<dbReference type="PANTHER" id="PTHR30349">
    <property type="entry name" value="PHAGE INTEGRASE-RELATED"/>
    <property type="match status" value="1"/>
</dbReference>
<evidence type="ECO:0000259" key="6">
    <source>
        <dbReference type="PROSITE" id="PS51898"/>
    </source>
</evidence>
<dbReference type="Pfam" id="PF00589">
    <property type="entry name" value="Phage_integrase"/>
    <property type="match status" value="1"/>
</dbReference>
<feature type="region of interest" description="Disordered" evidence="5">
    <location>
        <begin position="132"/>
        <end position="154"/>
    </location>
</feature>
<accession>S2L2K5</accession>
<name>S2L2K5_LITA3</name>
<keyword evidence="8" id="KW-1185">Reference proteome</keyword>
<dbReference type="Gene3D" id="1.10.150.130">
    <property type="match status" value="1"/>
</dbReference>
<dbReference type="InterPro" id="IPR050090">
    <property type="entry name" value="Tyrosine_recombinase_XerCD"/>
</dbReference>
<dbReference type="CDD" id="cd01184">
    <property type="entry name" value="INT_C_like_1"/>
    <property type="match status" value="1"/>
</dbReference>
<comment type="similarity">
    <text evidence="1">Belongs to the 'phage' integrase family.</text>
</comment>
<evidence type="ECO:0000256" key="4">
    <source>
        <dbReference type="ARBA" id="ARBA00023172"/>
    </source>
</evidence>
<dbReference type="GO" id="GO:0003677">
    <property type="term" value="F:DNA binding"/>
    <property type="evidence" value="ECO:0007669"/>
    <property type="project" value="UniProtKB-KW"/>
</dbReference>
<evidence type="ECO:0000256" key="5">
    <source>
        <dbReference type="SAM" id="MobiDB-lite"/>
    </source>
</evidence>
<dbReference type="EMBL" id="ASTJ01000029">
    <property type="protein sequence ID" value="EPC01904.1"/>
    <property type="molecule type" value="Genomic_DNA"/>
</dbReference>
<dbReference type="RefSeq" id="WP_016417075.1">
    <property type="nucleotide sequence ID" value="NZ_AUAB01000012.1"/>
</dbReference>
<comment type="caution">
    <text evidence="7">The sequence shown here is derived from an EMBL/GenBank/DDBJ whole genome shotgun (WGS) entry which is preliminary data.</text>
</comment>
<proteinExistence type="inferred from homology"/>
<gene>
    <name evidence="7" type="ORF">L861_19835</name>
</gene>
<organism evidence="7 8">
    <name type="scientific">Litchfieldella anticariensis (strain DSM 16096 / CECT 5854 / CIP 108499 / LMG 22089 / FP35)</name>
    <name type="common">Halomonas anticariensis</name>
    <dbReference type="NCBI Taxonomy" id="1121939"/>
    <lineage>
        <taxon>Bacteria</taxon>
        <taxon>Pseudomonadati</taxon>
        <taxon>Pseudomonadota</taxon>
        <taxon>Gammaproteobacteria</taxon>
        <taxon>Oceanospirillales</taxon>
        <taxon>Halomonadaceae</taxon>
        <taxon>Litchfieldella</taxon>
    </lineage>
</organism>
<evidence type="ECO:0000256" key="3">
    <source>
        <dbReference type="ARBA" id="ARBA00023125"/>
    </source>
</evidence>
<dbReference type="AlphaFoldDB" id="S2L2K5"/>
<sequence length="489" mass="56250">MPYGTYLTRNRHHTNWYARIVIPHDLRHAYGQRREIRKTLDTPCKVTARRRAMMLWLAYQQVFESLRNGRVEDNISPDWKTLAFLASSSLSSLQTDTAPGDGRTPYLIQLTPLANDERSEGRFAMPFVRTCEHRSPQGKGGPGPAGAQSIQGSAAHPQRLSALFEQFVTERLVDARDKTKETMRQNLQVFTELMGDLTAEKLTKSVVRSFIKQLKTYPTHRNHGRWKSMTLSEIRVASKKPMGHKTQQNIIGNLHTFAGWLVEVEELESNPFKIKLRKKAMVPGPDRTWRDEELSRWFHSDLLMKHRGSRRYAWKYWLPLLAIHTGARLEELAALSPDDFFEHEGIQAFKIHGEDGRFVKNVSSWRMIPVHSRLISLGFLEYVESRRGSERLFTVEPYQGQYGKRASKAFGYLRGRLGISPDFHGYRHTVIEALKLRGASLTHIEWLVGHTGASMSDHYGSATDKRKWLPVLKEVVELLDWSYVMPGSE</sequence>
<evidence type="ECO:0000313" key="7">
    <source>
        <dbReference type="EMBL" id="EPC01904.1"/>
    </source>
</evidence>
<protein>
    <recommendedName>
        <fullName evidence="6">Tyr recombinase domain-containing protein</fullName>
    </recommendedName>
</protein>
<dbReference type="GO" id="GO:0006310">
    <property type="term" value="P:DNA recombination"/>
    <property type="evidence" value="ECO:0007669"/>
    <property type="project" value="UniProtKB-KW"/>
</dbReference>
<dbReference type="PATRIC" id="fig|1121939.11.peg.2563"/>
<dbReference type="GO" id="GO:0015074">
    <property type="term" value="P:DNA integration"/>
    <property type="evidence" value="ECO:0007669"/>
    <property type="project" value="UniProtKB-KW"/>
</dbReference>
<dbReference type="eggNOG" id="COG0582">
    <property type="taxonomic scope" value="Bacteria"/>
</dbReference>
<dbReference type="PROSITE" id="PS51898">
    <property type="entry name" value="TYR_RECOMBINASE"/>
    <property type="match status" value="1"/>
</dbReference>
<feature type="domain" description="Tyr recombinase" evidence="6">
    <location>
        <begin position="283"/>
        <end position="473"/>
    </location>
</feature>
<dbReference type="InterPro" id="IPR046668">
    <property type="entry name" value="DUF6538"/>
</dbReference>
<dbReference type="Proteomes" id="UP000014463">
    <property type="component" value="Unassembled WGS sequence"/>
</dbReference>
<keyword evidence="2" id="KW-0229">DNA integration</keyword>
<dbReference type="Pfam" id="PF20172">
    <property type="entry name" value="DUF6538"/>
    <property type="match status" value="1"/>
</dbReference>
<evidence type="ECO:0000256" key="1">
    <source>
        <dbReference type="ARBA" id="ARBA00008857"/>
    </source>
</evidence>
<evidence type="ECO:0000313" key="8">
    <source>
        <dbReference type="Proteomes" id="UP000014463"/>
    </source>
</evidence>
<dbReference type="InterPro" id="IPR011010">
    <property type="entry name" value="DNA_brk_join_enz"/>
</dbReference>
<dbReference type="OrthoDB" id="9784724at2"/>
<keyword evidence="4" id="KW-0233">DNA recombination</keyword>
<dbReference type="InterPro" id="IPR002104">
    <property type="entry name" value="Integrase_catalytic"/>
</dbReference>
<dbReference type="Gene3D" id="1.10.443.10">
    <property type="entry name" value="Intergrase catalytic core"/>
    <property type="match status" value="1"/>
</dbReference>
<evidence type="ECO:0000256" key="2">
    <source>
        <dbReference type="ARBA" id="ARBA00022908"/>
    </source>
</evidence>
<reference evidence="7 8" key="1">
    <citation type="journal article" date="2013" name="Genome Announc.">
        <title>Draft genome sequence of the moderately halophilic gammaproteobacterium Halomonas anticariensis FP35.</title>
        <authorList>
            <person name="Tahrioui A."/>
            <person name="Quesada E."/>
            <person name="Llamas I."/>
        </authorList>
    </citation>
    <scope>NUCLEOTIDE SEQUENCE [LARGE SCALE GENOMIC DNA]</scope>
    <source>
        <strain evidence="8">DSM 16096 / CECT 5854 / LMG 22089 / FP35</strain>
    </source>
</reference>